<reference evidence="2 4" key="1">
    <citation type="submission" date="2018-03" db="EMBL/GenBank/DDBJ databases">
        <title>Draft genome sequence of Rohu Carp (Labeo rohita).</title>
        <authorList>
            <person name="Das P."/>
            <person name="Kushwaha B."/>
            <person name="Joshi C.G."/>
            <person name="Kumar D."/>
            <person name="Nagpure N.S."/>
            <person name="Sahoo L."/>
            <person name="Das S.P."/>
            <person name="Bit A."/>
            <person name="Patnaik S."/>
            <person name="Meher P.K."/>
            <person name="Jayasankar P."/>
            <person name="Koringa P.G."/>
            <person name="Patel N.V."/>
            <person name="Hinsu A.T."/>
            <person name="Kumar R."/>
            <person name="Pandey M."/>
            <person name="Agarwal S."/>
            <person name="Srivastava S."/>
            <person name="Singh M."/>
            <person name="Iquebal M.A."/>
            <person name="Jaiswal S."/>
            <person name="Angadi U.B."/>
            <person name="Kumar N."/>
            <person name="Raza M."/>
            <person name="Shah T.M."/>
            <person name="Rai A."/>
            <person name="Jena J.K."/>
        </authorList>
    </citation>
    <scope>NUCLEOTIDE SEQUENCE [LARGE SCALE GENOMIC DNA]</scope>
    <source>
        <strain evidence="2">DASCIFA01</strain>
        <tissue evidence="2">Testis</tissue>
    </source>
</reference>
<sequence>MPVLTVECLRWPLNTCPPSYSSSHAPSDYRARGTTRARRRVGQKGPIGPETDAHVTPRLPGTASGVPCPHLPRLAEKGPP</sequence>
<dbReference type="EMBL" id="QBIY01001128">
    <property type="protein sequence ID" value="RXN39469.1"/>
    <property type="molecule type" value="Genomic_DNA"/>
</dbReference>
<keyword evidence="4" id="KW-1185">Reference proteome</keyword>
<evidence type="ECO:0000256" key="1">
    <source>
        <dbReference type="SAM" id="MobiDB-lite"/>
    </source>
</evidence>
<organism evidence="2 4">
    <name type="scientific">Labeo rohita</name>
    <name type="common">Indian major carp</name>
    <name type="synonym">Cyprinus rohita</name>
    <dbReference type="NCBI Taxonomy" id="84645"/>
    <lineage>
        <taxon>Eukaryota</taxon>
        <taxon>Metazoa</taxon>
        <taxon>Chordata</taxon>
        <taxon>Craniata</taxon>
        <taxon>Vertebrata</taxon>
        <taxon>Euteleostomi</taxon>
        <taxon>Actinopterygii</taxon>
        <taxon>Neopterygii</taxon>
        <taxon>Teleostei</taxon>
        <taxon>Ostariophysi</taxon>
        <taxon>Cypriniformes</taxon>
        <taxon>Cyprinidae</taxon>
        <taxon>Labeoninae</taxon>
        <taxon>Labeonini</taxon>
        <taxon>Labeo</taxon>
    </lineage>
</organism>
<proteinExistence type="predicted"/>
<evidence type="ECO:0000313" key="4">
    <source>
        <dbReference type="Proteomes" id="UP000290572"/>
    </source>
</evidence>
<comment type="caution">
    <text evidence="2">The sequence shown here is derived from an EMBL/GenBank/DDBJ whole genome shotgun (WGS) entry which is preliminary data.</text>
</comment>
<dbReference type="AlphaFoldDB" id="A0A498M730"/>
<evidence type="ECO:0000313" key="2">
    <source>
        <dbReference type="EMBL" id="RXN15054.1"/>
    </source>
</evidence>
<accession>A0A498M730</accession>
<feature type="region of interest" description="Disordered" evidence="1">
    <location>
        <begin position="19"/>
        <end position="80"/>
    </location>
</feature>
<gene>
    <name evidence="3" type="ORF">ROHU_000150</name>
    <name evidence="2" type="ORF">ROHU_028376</name>
</gene>
<dbReference type="EMBL" id="QBIY01012866">
    <property type="protein sequence ID" value="RXN15054.1"/>
    <property type="molecule type" value="Genomic_DNA"/>
</dbReference>
<evidence type="ECO:0000313" key="3">
    <source>
        <dbReference type="EMBL" id="RXN39469.1"/>
    </source>
</evidence>
<name>A0A498M730_LABRO</name>
<feature type="compositionally biased region" description="Basic residues" evidence="1">
    <location>
        <begin position="33"/>
        <end position="42"/>
    </location>
</feature>
<dbReference type="Proteomes" id="UP000290572">
    <property type="component" value="Unassembled WGS sequence"/>
</dbReference>
<protein>
    <submittedName>
        <fullName evidence="2">Uncharacterized protein</fullName>
    </submittedName>
</protein>